<dbReference type="STRING" id="157652.A0A371EJG6"/>
<dbReference type="Proteomes" id="UP000257109">
    <property type="component" value="Unassembled WGS sequence"/>
</dbReference>
<proteinExistence type="predicted"/>
<keyword evidence="2" id="KW-1185">Reference proteome</keyword>
<dbReference type="PANTHER" id="PTHR10775:SF193">
    <property type="entry name" value="DUF4216 DOMAIN-CONTAINING PROTEIN"/>
    <property type="match status" value="1"/>
</dbReference>
<dbReference type="AlphaFoldDB" id="A0A371EJG6"/>
<dbReference type="OrthoDB" id="1391874at2759"/>
<reference evidence="1" key="1">
    <citation type="submission" date="2018-05" db="EMBL/GenBank/DDBJ databases">
        <title>Draft genome of Mucuna pruriens seed.</title>
        <authorList>
            <person name="Nnadi N.E."/>
            <person name="Vos R."/>
            <person name="Hasami M.H."/>
            <person name="Devisetty U.K."/>
            <person name="Aguiy J.C."/>
        </authorList>
    </citation>
    <scope>NUCLEOTIDE SEQUENCE [LARGE SCALE GENOMIC DNA]</scope>
    <source>
        <strain evidence="1">JCA_2017</strain>
    </source>
</reference>
<feature type="non-terminal residue" evidence="1">
    <location>
        <position position="1"/>
    </location>
</feature>
<evidence type="ECO:0000313" key="1">
    <source>
        <dbReference type="EMBL" id="RDX66136.1"/>
    </source>
</evidence>
<protein>
    <submittedName>
        <fullName evidence="1">Uncharacterized protein</fullName>
    </submittedName>
</protein>
<gene>
    <name evidence="1" type="ORF">CR513_55132</name>
</gene>
<dbReference type="Pfam" id="PF02992">
    <property type="entry name" value="Transposase_21"/>
    <property type="match status" value="1"/>
</dbReference>
<sequence>MKENLNPEAKKFFDMLAATQAPLWKGCHNHLELLISLATLSLKSDYNMSKRSVQNFLCHPSNGEAWKHFDRLHLEFFSQDPRNFRLGLYADDFNRFGQYGKSYSCWPIILTPYNLPPRIPSNPKHKIDVYLQPLEDELLNLWNDGILTYDMSLRQNFMMKVVLMWTINDFPTYEILSGWITIGRLGCPIYMERTKTFTLKHYHKGSYFDFQQASYQDDDFVGLQVVLHIDQMSLTILLLIFMVMEKKYLLGNSYIKMVDRGTSDGRRPFNRGKSRGVLRRDQPTINFPTSTIHISTLQSTIPILQWGTLPTIQEEPQPTFVGYRDSTTAKCLGGGGENKKIKVWRMGQ</sequence>
<dbReference type="PANTHER" id="PTHR10775">
    <property type="entry name" value="OS08G0208400 PROTEIN"/>
    <property type="match status" value="1"/>
</dbReference>
<name>A0A371EJG6_MUCPR</name>
<dbReference type="InterPro" id="IPR004242">
    <property type="entry name" value="Transposase_21"/>
</dbReference>
<evidence type="ECO:0000313" key="2">
    <source>
        <dbReference type="Proteomes" id="UP000257109"/>
    </source>
</evidence>
<organism evidence="1 2">
    <name type="scientific">Mucuna pruriens</name>
    <name type="common">Velvet bean</name>
    <name type="synonym">Dolichos pruriens</name>
    <dbReference type="NCBI Taxonomy" id="157652"/>
    <lineage>
        <taxon>Eukaryota</taxon>
        <taxon>Viridiplantae</taxon>
        <taxon>Streptophyta</taxon>
        <taxon>Embryophyta</taxon>
        <taxon>Tracheophyta</taxon>
        <taxon>Spermatophyta</taxon>
        <taxon>Magnoliopsida</taxon>
        <taxon>eudicotyledons</taxon>
        <taxon>Gunneridae</taxon>
        <taxon>Pentapetalae</taxon>
        <taxon>rosids</taxon>
        <taxon>fabids</taxon>
        <taxon>Fabales</taxon>
        <taxon>Fabaceae</taxon>
        <taxon>Papilionoideae</taxon>
        <taxon>50 kb inversion clade</taxon>
        <taxon>NPAAA clade</taxon>
        <taxon>indigoferoid/millettioid clade</taxon>
        <taxon>Phaseoleae</taxon>
        <taxon>Mucuna</taxon>
    </lineage>
</organism>
<comment type="caution">
    <text evidence="1">The sequence shown here is derived from an EMBL/GenBank/DDBJ whole genome shotgun (WGS) entry which is preliminary data.</text>
</comment>
<dbReference type="EMBL" id="QJKJ01013577">
    <property type="protein sequence ID" value="RDX66136.1"/>
    <property type="molecule type" value="Genomic_DNA"/>
</dbReference>
<accession>A0A371EJG6</accession>